<comment type="caution">
    <text evidence="9">The sequence shown here is derived from an EMBL/GenBank/DDBJ whole genome shotgun (WGS) entry which is preliminary data.</text>
</comment>
<dbReference type="PANTHER" id="PTHR35042">
    <property type="entry name" value="ANTHRONE OXYGENASE ENCC"/>
    <property type="match status" value="1"/>
</dbReference>
<protein>
    <recommendedName>
        <fullName evidence="11">DUF1772-domain-containing protein</fullName>
    </recommendedName>
</protein>
<evidence type="ECO:0000256" key="3">
    <source>
        <dbReference type="ARBA" id="ARBA00022989"/>
    </source>
</evidence>
<evidence type="ECO:0000256" key="2">
    <source>
        <dbReference type="ARBA" id="ARBA00022692"/>
    </source>
</evidence>
<proteinExistence type="inferred from homology"/>
<keyword evidence="10" id="KW-1185">Reference proteome</keyword>
<evidence type="ECO:0000256" key="5">
    <source>
        <dbReference type="ARBA" id="ARBA00023033"/>
    </source>
</evidence>
<evidence type="ECO:0000313" key="10">
    <source>
        <dbReference type="Proteomes" id="UP001600888"/>
    </source>
</evidence>
<comment type="similarity">
    <text evidence="7">Belongs to the anthrone oxygenase family.</text>
</comment>
<gene>
    <name evidence="9" type="ORF">FJTKL_03784</name>
</gene>
<evidence type="ECO:0000313" key="9">
    <source>
        <dbReference type="EMBL" id="KAL2288391.1"/>
    </source>
</evidence>
<evidence type="ECO:0008006" key="11">
    <source>
        <dbReference type="Google" id="ProtNLM"/>
    </source>
</evidence>
<dbReference type="Proteomes" id="UP001600888">
    <property type="component" value="Unassembled WGS sequence"/>
</dbReference>
<organism evidence="9 10">
    <name type="scientific">Diaporthe vaccinii</name>
    <dbReference type="NCBI Taxonomy" id="105482"/>
    <lineage>
        <taxon>Eukaryota</taxon>
        <taxon>Fungi</taxon>
        <taxon>Dikarya</taxon>
        <taxon>Ascomycota</taxon>
        <taxon>Pezizomycotina</taxon>
        <taxon>Sordariomycetes</taxon>
        <taxon>Sordariomycetidae</taxon>
        <taxon>Diaporthales</taxon>
        <taxon>Diaporthaceae</taxon>
        <taxon>Diaporthe</taxon>
        <taxon>Diaporthe eres species complex</taxon>
    </lineage>
</organism>
<name>A0ABR4F120_9PEZI</name>
<reference evidence="9 10" key="1">
    <citation type="submission" date="2024-03" db="EMBL/GenBank/DDBJ databases">
        <title>A high-quality draft genome sequence of Diaporthe vaccinii, a causative agent of upright dieback and viscid rot disease in cranberry plants.</title>
        <authorList>
            <person name="Sarrasin M."/>
            <person name="Lang B.F."/>
            <person name="Burger G."/>
        </authorList>
    </citation>
    <scope>NUCLEOTIDE SEQUENCE [LARGE SCALE GENOMIC DNA]</scope>
    <source>
        <strain evidence="9 10">IS7</strain>
    </source>
</reference>
<feature type="transmembrane region" description="Helical" evidence="8">
    <location>
        <begin position="88"/>
        <end position="108"/>
    </location>
</feature>
<dbReference type="PANTHER" id="PTHR35042:SF3">
    <property type="entry name" value="ANTHRONE OXYGENASE-RELATED"/>
    <property type="match status" value="1"/>
</dbReference>
<feature type="transmembrane region" description="Helical" evidence="8">
    <location>
        <begin position="12"/>
        <end position="37"/>
    </location>
</feature>
<evidence type="ECO:0000256" key="6">
    <source>
        <dbReference type="ARBA" id="ARBA00023136"/>
    </source>
</evidence>
<keyword evidence="6 8" id="KW-0472">Membrane</keyword>
<keyword evidence="5" id="KW-0503">Monooxygenase</keyword>
<evidence type="ECO:0000256" key="8">
    <source>
        <dbReference type="SAM" id="Phobius"/>
    </source>
</evidence>
<dbReference type="Pfam" id="PF08592">
    <property type="entry name" value="Anthrone_oxy"/>
    <property type="match status" value="1"/>
</dbReference>
<evidence type="ECO:0000256" key="1">
    <source>
        <dbReference type="ARBA" id="ARBA00004141"/>
    </source>
</evidence>
<comment type="subcellular location">
    <subcellularLocation>
        <location evidence="1">Membrane</location>
        <topology evidence="1">Multi-pass membrane protein</topology>
    </subcellularLocation>
</comment>
<keyword evidence="2 8" id="KW-0812">Transmembrane</keyword>
<evidence type="ECO:0000256" key="7">
    <source>
        <dbReference type="ARBA" id="ARBA00034313"/>
    </source>
</evidence>
<dbReference type="PROSITE" id="PS51257">
    <property type="entry name" value="PROKAR_LIPOPROTEIN"/>
    <property type="match status" value="1"/>
</dbReference>
<evidence type="ECO:0000256" key="4">
    <source>
        <dbReference type="ARBA" id="ARBA00023002"/>
    </source>
</evidence>
<accession>A0ABR4F120</accession>
<dbReference type="InterPro" id="IPR013901">
    <property type="entry name" value="Anthrone_oxy"/>
</dbReference>
<feature type="transmembrane region" description="Helical" evidence="8">
    <location>
        <begin position="57"/>
        <end position="76"/>
    </location>
</feature>
<sequence>MASKEGTLTGARTTAIIAGSFLSGCMMSISAVAVPVFLDTTPEPALLFQQWARTYHYGHQALPTLSVATCGLYAYLAMKRRAAQQPWVTYAAAAIVTVIMVPFTWIVMVPTNNLLFRLTAESQTQPLISTMEAARELVVKWTLMHATRSLTPLAGAIIGATATA</sequence>
<dbReference type="EMBL" id="JBAWTH010000016">
    <property type="protein sequence ID" value="KAL2288391.1"/>
    <property type="molecule type" value="Genomic_DNA"/>
</dbReference>
<keyword evidence="4" id="KW-0560">Oxidoreductase</keyword>
<keyword evidence="3 8" id="KW-1133">Transmembrane helix</keyword>